<dbReference type="GO" id="GO:0046872">
    <property type="term" value="F:metal ion binding"/>
    <property type="evidence" value="ECO:0007669"/>
    <property type="project" value="UniProtKB-KW"/>
</dbReference>
<name>A0A1H3ABD2_9PSEU</name>
<dbReference type="PRINTS" id="PR00377">
    <property type="entry name" value="IMPHPHTASES"/>
</dbReference>
<dbReference type="PROSITE" id="PS00630">
    <property type="entry name" value="IMP_2"/>
    <property type="match status" value="1"/>
</dbReference>
<dbReference type="OrthoDB" id="9772456at2"/>
<protein>
    <recommendedName>
        <fullName evidence="8">Inositol-1-monophosphatase</fullName>
        <ecNumber evidence="8">3.1.3.25</ecNumber>
    </recommendedName>
</protein>
<feature type="binding site" evidence="7">
    <location>
        <position position="215"/>
    </location>
    <ligand>
        <name>Mg(2+)</name>
        <dbReference type="ChEBI" id="CHEBI:18420"/>
        <label>1</label>
        <note>catalytic</note>
    </ligand>
</feature>
<dbReference type="InterPro" id="IPR020583">
    <property type="entry name" value="Inositol_monoP_metal-BS"/>
</dbReference>
<dbReference type="Proteomes" id="UP000199515">
    <property type="component" value="Unassembled WGS sequence"/>
</dbReference>
<dbReference type="PANTHER" id="PTHR20854:SF4">
    <property type="entry name" value="INOSITOL-1-MONOPHOSPHATASE-RELATED"/>
    <property type="match status" value="1"/>
</dbReference>
<feature type="binding site" evidence="7">
    <location>
        <position position="87"/>
    </location>
    <ligand>
        <name>Mg(2+)</name>
        <dbReference type="ChEBI" id="CHEBI:18420"/>
        <label>1</label>
        <note>catalytic</note>
    </ligand>
</feature>
<dbReference type="Gene3D" id="3.40.190.80">
    <property type="match status" value="1"/>
</dbReference>
<evidence type="ECO:0000313" key="9">
    <source>
        <dbReference type="EMBL" id="SDX26484.1"/>
    </source>
</evidence>
<dbReference type="InterPro" id="IPR020550">
    <property type="entry name" value="Inositol_monophosphatase_CS"/>
</dbReference>
<evidence type="ECO:0000256" key="7">
    <source>
        <dbReference type="PIRSR" id="PIRSR600760-2"/>
    </source>
</evidence>
<dbReference type="GO" id="GO:0006020">
    <property type="term" value="P:inositol metabolic process"/>
    <property type="evidence" value="ECO:0007669"/>
    <property type="project" value="TreeGrafter"/>
</dbReference>
<dbReference type="GO" id="GO:0007165">
    <property type="term" value="P:signal transduction"/>
    <property type="evidence" value="ECO:0007669"/>
    <property type="project" value="TreeGrafter"/>
</dbReference>
<dbReference type="InterPro" id="IPR033942">
    <property type="entry name" value="IMPase"/>
</dbReference>
<feature type="binding site" evidence="7">
    <location>
        <position position="84"/>
    </location>
    <ligand>
        <name>Mg(2+)</name>
        <dbReference type="ChEBI" id="CHEBI:18420"/>
        <label>1</label>
        <note>catalytic</note>
    </ligand>
</feature>
<dbReference type="CDD" id="cd01639">
    <property type="entry name" value="IMPase"/>
    <property type="match status" value="1"/>
</dbReference>
<evidence type="ECO:0000256" key="2">
    <source>
        <dbReference type="ARBA" id="ARBA00001946"/>
    </source>
</evidence>
<dbReference type="GO" id="GO:0008934">
    <property type="term" value="F:inositol monophosphate 1-phosphatase activity"/>
    <property type="evidence" value="ECO:0007669"/>
    <property type="project" value="InterPro"/>
</dbReference>
<gene>
    <name evidence="9" type="ORF">SAMN05421504_102849</name>
</gene>
<evidence type="ECO:0000256" key="4">
    <source>
        <dbReference type="ARBA" id="ARBA00022723"/>
    </source>
</evidence>
<dbReference type="AlphaFoldDB" id="A0A1H3ABD2"/>
<dbReference type="EC" id="3.1.3.25" evidence="8"/>
<dbReference type="InterPro" id="IPR000760">
    <property type="entry name" value="Inositol_monophosphatase-like"/>
</dbReference>
<dbReference type="STRING" id="589385.SAMN05421504_102849"/>
<keyword evidence="6 7" id="KW-0460">Magnesium</keyword>
<keyword evidence="10" id="KW-1185">Reference proteome</keyword>
<organism evidence="9 10">
    <name type="scientific">Amycolatopsis xylanica</name>
    <dbReference type="NCBI Taxonomy" id="589385"/>
    <lineage>
        <taxon>Bacteria</taxon>
        <taxon>Bacillati</taxon>
        <taxon>Actinomycetota</taxon>
        <taxon>Actinomycetes</taxon>
        <taxon>Pseudonocardiales</taxon>
        <taxon>Pseudonocardiaceae</taxon>
        <taxon>Amycolatopsis</taxon>
    </lineage>
</organism>
<dbReference type="PROSITE" id="PS00629">
    <property type="entry name" value="IMP_1"/>
    <property type="match status" value="1"/>
</dbReference>
<dbReference type="Gene3D" id="3.30.540.10">
    <property type="entry name" value="Fructose-1,6-Bisphosphatase, subunit A, domain 1"/>
    <property type="match status" value="1"/>
</dbReference>
<dbReference type="RefSeq" id="WP_091288683.1">
    <property type="nucleotide sequence ID" value="NZ_FNON01000002.1"/>
</dbReference>
<dbReference type="GO" id="GO:0046854">
    <property type="term" value="P:phosphatidylinositol phosphate biosynthetic process"/>
    <property type="evidence" value="ECO:0007669"/>
    <property type="project" value="InterPro"/>
</dbReference>
<evidence type="ECO:0000256" key="1">
    <source>
        <dbReference type="ARBA" id="ARBA00001033"/>
    </source>
</evidence>
<sequence length="264" mass="28012">MKDLAELLAIAREAVEVGYRLITTSGPGVVREKGDRDLVTDLDIQVQQHIRAYLEQATPDIEFLGEEDGGGELDQTAERIWVLDPIDGTSNFAHGLPICAVSLALVERGESVVGVIAAPFLGLRYHATKGGGAFVNEKPMRASSNDDLGRAIIAIGDYAVGDGAAEKNDYRRSVSTALVENVERVRMIGSAAIDLVWVAEGRFDACVLYSNKPWDTAAGVLIAREAGAIVADTAGVPHDFSSGTTVAVAPGIASALWPLLQKRS</sequence>
<proteinExistence type="inferred from homology"/>
<dbReference type="SUPFAM" id="SSF56655">
    <property type="entry name" value="Carbohydrate phosphatase"/>
    <property type="match status" value="1"/>
</dbReference>
<reference evidence="9 10" key="1">
    <citation type="submission" date="2016-10" db="EMBL/GenBank/DDBJ databases">
        <authorList>
            <person name="de Groot N.N."/>
        </authorList>
    </citation>
    <scope>NUCLEOTIDE SEQUENCE [LARGE SCALE GENOMIC DNA]</scope>
    <source>
        <strain evidence="9 10">CPCC 202699</strain>
    </source>
</reference>
<comment type="cofactor">
    <cofactor evidence="2 7 8">
        <name>Mg(2+)</name>
        <dbReference type="ChEBI" id="CHEBI:18420"/>
    </cofactor>
</comment>
<evidence type="ECO:0000313" key="10">
    <source>
        <dbReference type="Proteomes" id="UP000199515"/>
    </source>
</evidence>
<dbReference type="Pfam" id="PF00459">
    <property type="entry name" value="Inositol_P"/>
    <property type="match status" value="1"/>
</dbReference>
<dbReference type="EMBL" id="FNON01000002">
    <property type="protein sequence ID" value="SDX26484.1"/>
    <property type="molecule type" value="Genomic_DNA"/>
</dbReference>
<comment type="catalytic activity">
    <reaction evidence="1 8">
        <text>a myo-inositol phosphate + H2O = myo-inositol + phosphate</text>
        <dbReference type="Rhea" id="RHEA:24056"/>
        <dbReference type="ChEBI" id="CHEBI:15377"/>
        <dbReference type="ChEBI" id="CHEBI:17268"/>
        <dbReference type="ChEBI" id="CHEBI:43474"/>
        <dbReference type="ChEBI" id="CHEBI:84139"/>
        <dbReference type="EC" id="3.1.3.25"/>
    </reaction>
</comment>
<evidence type="ECO:0000256" key="3">
    <source>
        <dbReference type="ARBA" id="ARBA00009759"/>
    </source>
</evidence>
<evidence type="ECO:0000256" key="8">
    <source>
        <dbReference type="RuleBase" id="RU364068"/>
    </source>
</evidence>
<keyword evidence="4 7" id="KW-0479">Metal-binding</keyword>
<comment type="similarity">
    <text evidence="3 8">Belongs to the inositol monophosphatase superfamily.</text>
</comment>
<feature type="binding site" evidence="7">
    <location>
        <position position="66"/>
    </location>
    <ligand>
        <name>Mg(2+)</name>
        <dbReference type="ChEBI" id="CHEBI:18420"/>
        <label>1</label>
        <note>catalytic</note>
    </ligand>
</feature>
<feature type="binding site" evidence="7">
    <location>
        <position position="86"/>
    </location>
    <ligand>
        <name>Mg(2+)</name>
        <dbReference type="ChEBI" id="CHEBI:18420"/>
        <label>1</label>
        <note>catalytic</note>
    </ligand>
</feature>
<evidence type="ECO:0000256" key="5">
    <source>
        <dbReference type="ARBA" id="ARBA00022801"/>
    </source>
</evidence>
<dbReference type="PANTHER" id="PTHR20854">
    <property type="entry name" value="INOSITOL MONOPHOSPHATASE"/>
    <property type="match status" value="1"/>
</dbReference>
<evidence type="ECO:0000256" key="6">
    <source>
        <dbReference type="ARBA" id="ARBA00022842"/>
    </source>
</evidence>
<accession>A0A1H3ABD2</accession>
<keyword evidence="5 8" id="KW-0378">Hydrolase</keyword>